<reference evidence="2" key="1">
    <citation type="journal article" date="2020" name="Stud. Mycol.">
        <title>101 Dothideomycetes genomes: a test case for predicting lifestyles and emergence of pathogens.</title>
        <authorList>
            <person name="Haridas S."/>
            <person name="Albert R."/>
            <person name="Binder M."/>
            <person name="Bloem J."/>
            <person name="Labutti K."/>
            <person name="Salamov A."/>
            <person name="Andreopoulos B."/>
            <person name="Baker S."/>
            <person name="Barry K."/>
            <person name="Bills G."/>
            <person name="Bluhm B."/>
            <person name="Cannon C."/>
            <person name="Castanera R."/>
            <person name="Culley D."/>
            <person name="Daum C."/>
            <person name="Ezra D."/>
            <person name="Gonzalez J."/>
            <person name="Henrissat B."/>
            <person name="Kuo A."/>
            <person name="Liang C."/>
            <person name="Lipzen A."/>
            <person name="Lutzoni F."/>
            <person name="Magnuson J."/>
            <person name="Mondo S."/>
            <person name="Nolan M."/>
            <person name="Ohm R."/>
            <person name="Pangilinan J."/>
            <person name="Park H.-J."/>
            <person name="Ramirez L."/>
            <person name="Alfaro M."/>
            <person name="Sun H."/>
            <person name="Tritt A."/>
            <person name="Yoshinaga Y."/>
            <person name="Zwiers L.-H."/>
            <person name="Turgeon B."/>
            <person name="Goodwin S."/>
            <person name="Spatafora J."/>
            <person name="Crous P."/>
            <person name="Grigoriev I."/>
        </authorList>
    </citation>
    <scope>NUCLEOTIDE SEQUENCE</scope>
    <source>
        <strain evidence="2">CBS 110217</strain>
    </source>
</reference>
<feature type="domain" description="Heterokaryon incompatibility" evidence="1">
    <location>
        <begin position="7"/>
        <end position="143"/>
    </location>
</feature>
<dbReference type="Pfam" id="PF06985">
    <property type="entry name" value="HET"/>
    <property type="match status" value="1"/>
</dbReference>
<dbReference type="InterPro" id="IPR052895">
    <property type="entry name" value="HetReg/Transcr_Mod"/>
</dbReference>
<name>A0A9P4H5J6_9PLEO</name>
<dbReference type="Proteomes" id="UP000799777">
    <property type="component" value="Unassembled WGS sequence"/>
</dbReference>
<comment type="caution">
    <text evidence="2">The sequence shown here is derived from an EMBL/GenBank/DDBJ whole genome shotgun (WGS) entry which is preliminary data.</text>
</comment>
<proteinExistence type="predicted"/>
<protein>
    <recommendedName>
        <fullName evidence="1">Heterokaryon incompatibility domain-containing protein</fullName>
    </recommendedName>
</protein>
<evidence type="ECO:0000259" key="1">
    <source>
        <dbReference type="Pfam" id="PF06985"/>
    </source>
</evidence>
<keyword evidence="3" id="KW-1185">Reference proteome</keyword>
<organism evidence="2 3">
    <name type="scientific">Setomelanomma holmii</name>
    <dbReference type="NCBI Taxonomy" id="210430"/>
    <lineage>
        <taxon>Eukaryota</taxon>
        <taxon>Fungi</taxon>
        <taxon>Dikarya</taxon>
        <taxon>Ascomycota</taxon>
        <taxon>Pezizomycotina</taxon>
        <taxon>Dothideomycetes</taxon>
        <taxon>Pleosporomycetidae</taxon>
        <taxon>Pleosporales</taxon>
        <taxon>Pleosporineae</taxon>
        <taxon>Phaeosphaeriaceae</taxon>
        <taxon>Setomelanomma</taxon>
    </lineage>
</organism>
<dbReference type="AlphaFoldDB" id="A0A9P4H5J6"/>
<dbReference type="InterPro" id="IPR010730">
    <property type="entry name" value="HET"/>
</dbReference>
<accession>A0A9P4H5J6</accession>
<evidence type="ECO:0000313" key="3">
    <source>
        <dbReference type="Proteomes" id="UP000799777"/>
    </source>
</evidence>
<sequence length="528" mass="58989">MGRRNDTVPLELQGQTLYVIRDLESALRNISQMVKKLVIWADALCVNQTDLSERAAQVRLMGDIYRDANHILIWIGSMQEDGVLALDFIETLGNAYYDLESVDAAVDFINNRDIPQLLFDRGWTAVAQMLKRPWWTRIWTLQEAGLAREVSMDASTVPLKLEIKPDIKDVITAAITKTEAVELLKLLSLCRAFAAKDALDKIYACIDLAKPIPVFKIDYVTPSNQVYLKFVVAYISYSKSLSILKEAGRNVSAQDADNQLPSWVPNWTNTDYRSLLTGEGYHAAKDTEPRYSVLGNRLAVKGLLFECIETVELPGDNALVNWSKSALSGQSAVYDSMGIPQVQAYFRAFFTGKHPETQGRLDPKDTSFYSPAISFCTFLSADEEISSLLPQEIGVFATQSAMPLAQAILVFMLQQDDPDVPKAYWEWEAETKRNETRDMGLVHFSFKLGAARNSSFIMTSSGYMGLAPKWTQVGDQVCVLPGCCVPVVLRYTEGCYSLVGECFVLGLMDGEMLSGSNWEAQLRDFDIL</sequence>
<dbReference type="EMBL" id="ML978211">
    <property type="protein sequence ID" value="KAF2028583.1"/>
    <property type="molecule type" value="Genomic_DNA"/>
</dbReference>
<dbReference type="OrthoDB" id="5416609at2759"/>
<evidence type="ECO:0000313" key="2">
    <source>
        <dbReference type="EMBL" id="KAF2028583.1"/>
    </source>
</evidence>
<gene>
    <name evidence="2" type="ORF">EK21DRAFT_113751</name>
</gene>
<dbReference type="PANTHER" id="PTHR24148">
    <property type="entry name" value="ANKYRIN REPEAT DOMAIN-CONTAINING PROTEIN 39 HOMOLOG-RELATED"/>
    <property type="match status" value="1"/>
</dbReference>
<dbReference type="PANTHER" id="PTHR24148:SF64">
    <property type="entry name" value="HETEROKARYON INCOMPATIBILITY DOMAIN-CONTAINING PROTEIN"/>
    <property type="match status" value="1"/>
</dbReference>
<dbReference type="Pfam" id="PF26639">
    <property type="entry name" value="Het-6_barrel"/>
    <property type="match status" value="1"/>
</dbReference>